<dbReference type="PRINTS" id="PR01498">
    <property type="entry name" value="SHAWCHANNEL"/>
</dbReference>
<dbReference type="InterPro" id="IPR027359">
    <property type="entry name" value="Volt_channel_dom_sf"/>
</dbReference>
<dbReference type="Gene3D" id="1.10.287.70">
    <property type="match status" value="1"/>
</dbReference>
<dbReference type="InterPro" id="IPR003131">
    <property type="entry name" value="T1-type_BTB"/>
</dbReference>
<keyword evidence="10 12" id="KW-0472">Membrane</keyword>
<dbReference type="GO" id="GO:0005249">
    <property type="term" value="F:voltage-gated potassium channel activity"/>
    <property type="evidence" value="ECO:0007669"/>
    <property type="project" value="InterPro"/>
</dbReference>
<keyword evidence="4 12" id="KW-0812">Transmembrane</keyword>
<feature type="transmembrane region" description="Helical" evidence="12">
    <location>
        <begin position="323"/>
        <end position="343"/>
    </location>
</feature>
<name>A0A210PSX0_MIZYE</name>
<evidence type="ECO:0000256" key="4">
    <source>
        <dbReference type="ARBA" id="ARBA00022692"/>
    </source>
</evidence>
<dbReference type="InterPro" id="IPR028325">
    <property type="entry name" value="VG_K_chnl"/>
</dbReference>
<feature type="transmembrane region" description="Helical" evidence="12">
    <location>
        <begin position="217"/>
        <end position="239"/>
    </location>
</feature>
<evidence type="ECO:0000259" key="13">
    <source>
        <dbReference type="SMART" id="SM00225"/>
    </source>
</evidence>
<dbReference type="Pfam" id="PF02214">
    <property type="entry name" value="BTB_2"/>
    <property type="match status" value="1"/>
</dbReference>
<dbReference type="InterPro" id="IPR003968">
    <property type="entry name" value="K_chnl_volt-dep_Kv"/>
</dbReference>
<keyword evidence="15" id="KW-1185">Reference proteome</keyword>
<dbReference type="InterPro" id="IPR011333">
    <property type="entry name" value="SKP1/BTB/POZ_sf"/>
</dbReference>
<evidence type="ECO:0000256" key="2">
    <source>
        <dbReference type="ARBA" id="ARBA00022448"/>
    </source>
</evidence>
<dbReference type="FunFam" id="1.10.287.70:FF:000028">
    <property type="entry name" value="potassium voltage-gated channel subfamily D member 3"/>
    <property type="match status" value="1"/>
</dbReference>
<keyword evidence="8 12" id="KW-1133">Transmembrane helix</keyword>
<dbReference type="InterPro" id="IPR000210">
    <property type="entry name" value="BTB/POZ_dom"/>
</dbReference>
<evidence type="ECO:0000256" key="6">
    <source>
        <dbReference type="ARBA" id="ARBA00022882"/>
    </source>
</evidence>
<keyword evidence="2" id="KW-0813">Transport</keyword>
<dbReference type="Gene3D" id="3.30.710.10">
    <property type="entry name" value="Potassium Channel Kv1.1, Chain A"/>
    <property type="match status" value="1"/>
</dbReference>
<proteinExistence type="predicted"/>
<keyword evidence="3" id="KW-0633">Potassium transport</keyword>
<accession>A0A210PSX0</accession>
<evidence type="ECO:0000256" key="3">
    <source>
        <dbReference type="ARBA" id="ARBA00022538"/>
    </source>
</evidence>
<dbReference type="CDD" id="cd18317">
    <property type="entry name" value="BTB_POZ_Kv"/>
    <property type="match status" value="1"/>
</dbReference>
<keyword evidence="11" id="KW-0407">Ion channel</keyword>
<dbReference type="SUPFAM" id="SSF54695">
    <property type="entry name" value="POZ domain"/>
    <property type="match status" value="1"/>
</dbReference>
<dbReference type="STRING" id="6573.A0A210PSX0"/>
<feature type="transmembrane region" description="Helical" evidence="12">
    <location>
        <begin position="282"/>
        <end position="302"/>
    </location>
</feature>
<evidence type="ECO:0000256" key="7">
    <source>
        <dbReference type="ARBA" id="ARBA00022958"/>
    </source>
</evidence>
<feature type="domain" description="BTB" evidence="13">
    <location>
        <begin position="9"/>
        <end position="109"/>
    </location>
</feature>
<dbReference type="GO" id="GO:0051260">
    <property type="term" value="P:protein homooligomerization"/>
    <property type="evidence" value="ECO:0007669"/>
    <property type="project" value="InterPro"/>
</dbReference>
<dbReference type="PANTHER" id="PTHR11537:SF254">
    <property type="entry name" value="POTASSIUM VOLTAGE-GATED CHANNEL PROTEIN SHAB"/>
    <property type="match status" value="1"/>
</dbReference>
<evidence type="ECO:0000256" key="12">
    <source>
        <dbReference type="SAM" id="Phobius"/>
    </source>
</evidence>
<organism evidence="14 15">
    <name type="scientific">Mizuhopecten yessoensis</name>
    <name type="common">Japanese scallop</name>
    <name type="synonym">Patinopecten yessoensis</name>
    <dbReference type="NCBI Taxonomy" id="6573"/>
    <lineage>
        <taxon>Eukaryota</taxon>
        <taxon>Metazoa</taxon>
        <taxon>Spiralia</taxon>
        <taxon>Lophotrochozoa</taxon>
        <taxon>Mollusca</taxon>
        <taxon>Bivalvia</taxon>
        <taxon>Autobranchia</taxon>
        <taxon>Pteriomorphia</taxon>
        <taxon>Pectinida</taxon>
        <taxon>Pectinoidea</taxon>
        <taxon>Pectinidae</taxon>
        <taxon>Mizuhopecten</taxon>
    </lineage>
</organism>
<dbReference type="Proteomes" id="UP000242188">
    <property type="component" value="Unassembled WGS sequence"/>
</dbReference>
<dbReference type="OrthoDB" id="296522at2759"/>
<dbReference type="GO" id="GO:0001508">
    <property type="term" value="P:action potential"/>
    <property type="evidence" value="ECO:0007669"/>
    <property type="project" value="TreeGrafter"/>
</dbReference>
<dbReference type="PANTHER" id="PTHR11537">
    <property type="entry name" value="VOLTAGE-GATED POTASSIUM CHANNEL"/>
    <property type="match status" value="1"/>
</dbReference>
<gene>
    <name evidence="14" type="ORF">KP79_PYT03965</name>
</gene>
<keyword evidence="9" id="KW-0406">Ion transport</keyword>
<reference evidence="14 15" key="1">
    <citation type="journal article" date="2017" name="Nat. Ecol. Evol.">
        <title>Scallop genome provides insights into evolution of bilaterian karyotype and development.</title>
        <authorList>
            <person name="Wang S."/>
            <person name="Zhang J."/>
            <person name="Jiao W."/>
            <person name="Li J."/>
            <person name="Xun X."/>
            <person name="Sun Y."/>
            <person name="Guo X."/>
            <person name="Huan P."/>
            <person name="Dong B."/>
            <person name="Zhang L."/>
            <person name="Hu X."/>
            <person name="Sun X."/>
            <person name="Wang J."/>
            <person name="Zhao C."/>
            <person name="Wang Y."/>
            <person name="Wang D."/>
            <person name="Huang X."/>
            <person name="Wang R."/>
            <person name="Lv J."/>
            <person name="Li Y."/>
            <person name="Zhang Z."/>
            <person name="Liu B."/>
            <person name="Lu W."/>
            <person name="Hui Y."/>
            <person name="Liang J."/>
            <person name="Zhou Z."/>
            <person name="Hou R."/>
            <person name="Li X."/>
            <person name="Liu Y."/>
            <person name="Li H."/>
            <person name="Ning X."/>
            <person name="Lin Y."/>
            <person name="Zhao L."/>
            <person name="Xing Q."/>
            <person name="Dou J."/>
            <person name="Li Y."/>
            <person name="Mao J."/>
            <person name="Guo H."/>
            <person name="Dou H."/>
            <person name="Li T."/>
            <person name="Mu C."/>
            <person name="Jiang W."/>
            <person name="Fu Q."/>
            <person name="Fu X."/>
            <person name="Miao Y."/>
            <person name="Liu J."/>
            <person name="Yu Q."/>
            <person name="Li R."/>
            <person name="Liao H."/>
            <person name="Li X."/>
            <person name="Kong Y."/>
            <person name="Jiang Z."/>
            <person name="Chourrout D."/>
            <person name="Li R."/>
            <person name="Bao Z."/>
        </authorList>
    </citation>
    <scope>NUCLEOTIDE SEQUENCE [LARGE SCALE GENOMIC DNA]</scope>
    <source>
        <strain evidence="14 15">PY_sf001</strain>
    </source>
</reference>
<feature type="transmembrane region" description="Helical" evidence="12">
    <location>
        <begin position="251"/>
        <end position="270"/>
    </location>
</feature>
<evidence type="ECO:0000256" key="8">
    <source>
        <dbReference type="ARBA" id="ARBA00022989"/>
    </source>
</evidence>
<comment type="caution">
    <text evidence="14">The sequence shown here is derived from an EMBL/GenBank/DDBJ whole genome shotgun (WGS) entry which is preliminary data.</text>
</comment>
<dbReference type="EMBL" id="NEDP02005521">
    <property type="protein sequence ID" value="OWF39581.1"/>
    <property type="molecule type" value="Genomic_DNA"/>
</dbReference>
<sequence length="433" mass="50020">MATDANTKDKVKFNLRGVLFETKRCTLCSFPNTLLASLDSNSEYWDEGRGEYFFERDPGVFNSVLNFYIMHALHVPKNICGSVFRKELEFWKIPVSYISECCWKQYYEVDETADINDVLRTTGDEIVPSSKEENVSYDGIRYKTWVALDNPNISKAAMIWNIIYTAVVIVSTLVFFLASLPDHRSELYFSTLQPAYVNYTIPSEKLRIYYMKDMDPGLFVVEYICMVIFTLEFVLYLIVCPCRQEIIRSPMRVITILLIVSMWVTFIFEFHKGKMIESQSTAIIFMVVRFFTVLRVVLILRLERHFRAFRVLLHAIRASLKELFLLYISFSITTVIFACAIFYAEIFYDGTYDNLFIAMWWVIITLTTIGYGDIYPTTTMGYIVGAFCAVCGIVLLALPIAIIAANFAGYYTHNSARMRHLKSVREEAKSATC</sequence>
<feature type="transmembrane region" description="Helical" evidence="12">
    <location>
        <begin position="158"/>
        <end position="180"/>
    </location>
</feature>
<evidence type="ECO:0000256" key="5">
    <source>
        <dbReference type="ARBA" id="ARBA00022826"/>
    </source>
</evidence>
<feature type="transmembrane region" description="Helical" evidence="12">
    <location>
        <begin position="382"/>
        <end position="411"/>
    </location>
</feature>
<evidence type="ECO:0000256" key="10">
    <source>
        <dbReference type="ARBA" id="ARBA00023136"/>
    </source>
</evidence>
<dbReference type="SUPFAM" id="SSF81324">
    <property type="entry name" value="Voltage-gated potassium channels"/>
    <property type="match status" value="1"/>
</dbReference>
<keyword evidence="6" id="KW-0851">Voltage-gated channel</keyword>
<dbReference type="AlphaFoldDB" id="A0A210PSX0"/>
<dbReference type="GO" id="GO:0008076">
    <property type="term" value="C:voltage-gated potassium channel complex"/>
    <property type="evidence" value="ECO:0007669"/>
    <property type="project" value="InterPro"/>
</dbReference>
<evidence type="ECO:0000313" key="14">
    <source>
        <dbReference type="EMBL" id="OWF39581.1"/>
    </source>
</evidence>
<dbReference type="InterPro" id="IPR005821">
    <property type="entry name" value="Ion_trans_dom"/>
</dbReference>
<dbReference type="SMART" id="SM00225">
    <property type="entry name" value="BTB"/>
    <property type="match status" value="1"/>
</dbReference>
<comment type="subcellular location">
    <subcellularLocation>
        <location evidence="1">Membrane</location>
        <topology evidence="1">Multi-pass membrane protein</topology>
    </subcellularLocation>
</comment>
<dbReference type="Gene3D" id="1.20.120.350">
    <property type="entry name" value="Voltage-gated potassium channels. Chain C"/>
    <property type="match status" value="1"/>
</dbReference>
<dbReference type="PRINTS" id="PR01491">
    <property type="entry name" value="KVCHANNEL"/>
</dbReference>
<dbReference type="Pfam" id="PF00520">
    <property type="entry name" value="Ion_trans"/>
    <property type="match status" value="1"/>
</dbReference>
<keyword evidence="7" id="KW-0630">Potassium</keyword>
<evidence type="ECO:0000313" key="15">
    <source>
        <dbReference type="Proteomes" id="UP000242188"/>
    </source>
</evidence>
<evidence type="ECO:0000256" key="11">
    <source>
        <dbReference type="ARBA" id="ARBA00023303"/>
    </source>
</evidence>
<evidence type="ECO:0000256" key="9">
    <source>
        <dbReference type="ARBA" id="ARBA00023065"/>
    </source>
</evidence>
<keyword evidence="5" id="KW-0631">Potassium channel</keyword>
<dbReference type="PRINTS" id="PR00169">
    <property type="entry name" value="KCHANNEL"/>
</dbReference>
<evidence type="ECO:0000256" key="1">
    <source>
        <dbReference type="ARBA" id="ARBA00004141"/>
    </source>
</evidence>
<protein>
    <submittedName>
        <fullName evidence="14">Potassium voltage-gated channel protein Shaw</fullName>
    </submittedName>
</protein>
<dbReference type="InterPro" id="IPR003974">
    <property type="entry name" value="K_chnl_volt-dep_Kv3"/>
</dbReference>
<feature type="transmembrane region" description="Helical" evidence="12">
    <location>
        <begin position="355"/>
        <end position="375"/>
    </location>
</feature>